<dbReference type="Pfam" id="PF13637">
    <property type="entry name" value="Ank_4"/>
    <property type="match status" value="1"/>
</dbReference>
<dbReference type="GeneTree" id="ENSGT00940000159856"/>
<dbReference type="InterPro" id="IPR013783">
    <property type="entry name" value="Ig-like_fold"/>
</dbReference>
<dbReference type="PROSITE" id="PS50297">
    <property type="entry name" value="ANK_REP_REGION"/>
    <property type="match status" value="1"/>
</dbReference>
<dbReference type="PROSITE" id="PS50853">
    <property type="entry name" value="FN3"/>
    <property type="match status" value="1"/>
</dbReference>
<dbReference type="SUPFAM" id="SSF48403">
    <property type="entry name" value="Ankyrin repeat"/>
    <property type="match status" value="1"/>
</dbReference>
<evidence type="ECO:0000313" key="4">
    <source>
        <dbReference type="Ensembl" id="ENSOTSP00005150047.1"/>
    </source>
</evidence>
<dbReference type="Proteomes" id="UP000694402">
    <property type="component" value="Unassembled WGS sequence"/>
</dbReference>
<dbReference type="InterPro" id="IPR036770">
    <property type="entry name" value="Ankyrin_rpt-contain_sf"/>
</dbReference>
<evidence type="ECO:0000313" key="5">
    <source>
        <dbReference type="Proteomes" id="UP000694402"/>
    </source>
</evidence>
<reference evidence="4" key="2">
    <citation type="submission" date="2025-08" db="UniProtKB">
        <authorList>
            <consortium name="Ensembl"/>
        </authorList>
    </citation>
    <scope>IDENTIFICATION</scope>
</reference>
<keyword evidence="1" id="KW-0040">ANK repeat</keyword>
<proteinExistence type="predicted"/>
<feature type="compositionally biased region" description="Polar residues" evidence="2">
    <location>
        <begin position="928"/>
        <end position="942"/>
    </location>
</feature>
<protein>
    <recommendedName>
        <fullName evidence="3">Fibronectin type-III domain-containing protein</fullName>
    </recommendedName>
</protein>
<dbReference type="Gene3D" id="2.60.40.10">
    <property type="entry name" value="Immunoglobulins"/>
    <property type="match status" value="1"/>
</dbReference>
<feature type="compositionally biased region" description="Polar residues" evidence="2">
    <location>
        <begin position="334"/>
        <end position="347"/>
    </location>
</feature>
<reference evidence="5" key="1">
    <citation type="journal article" date="2018" name="PLoS ONE">
        <title>Chinook salmon (Oncorhynchus tshawytscha) genome and transcriptome.</title>
        <authorList>
            <person name="Christensen K.A."/>
            <person name="Leong J.S."/>
            <person name="Sakhrani D."/>
            <person name="Biagi C.A."/>
            <person name="Minkley D.R."/>
            <person name="Withler R.E."/>
            <person name="Rondeau E.B."/>
            <person name="Koop B.F."/>
            <person name="Devlin R.H."/>
        </authorList>
    </citation>
    <scope>NUCLEOTIDE SEQUENCE [LARGE SCALE GENOMIC DNA]</scope>
</reference>
<dbReference type="GO" id="GO:0061172">
    <property type="term" value="P:regulation of establishment of bipolar cell polarity"/>
    <property type="evidence" value="ECO:0007669"/>
    <property type="project" value="TreeGrafter"/>
</dbReference>
<dbReference type="SMART" id="SM00248">
    <property type="entry name" value="ANK"/>
    <property type="match status" value="2"/>
</dbReference>
<dbReference type="GO" id="GO:0005819">
    <property type="term" value="C:spindle"/>
    <property type="evidence" value="ECO:0007669"/>
    <property type="project" value="TreeGrafter"/>
</dbReference>
<keyword evidence="5" id="KW-1185">Reference proteome</keyword>
<sequence length="1068" mass="119785">MILTCPRYEECLGIFLIYFPLGTSVPSEPSITSAEPETRPFSNPSVCTVFIMQNLQLSHTRKCSGGPASPSAAKRLYRNLSEKLKGGHSSFEDAYFFGRGERHGHHKGSNMQGSECLFEAVEQQDVDSVQILLYQYTAEELDLNTPNSQGLTPLDVAVMTNNTPIAKLLLKAGGKESPHFVSVESREAHLSSLVIEAERRAGELAAQAQRDGLSLEACDKDKQLRAWEWRCKLYKRMTTGCQHARVPEPPSAVRLSVTSSSSLTVTFQEPRCLNSAVITKHRVEWSCQKDFSMLAGDMVLENLQTLKCTINGLTMGRLYYVQVSAYNMKGWGPPQSTLPPSASPSNCRESDGLEPRRREHIWHMERLLQQVRATHTHYSCGDTSKLQNPSRKQSVSRSLKHLFNSSNKFVKTLKRGVYLAAVFYHKDSLLVTTEDQIPIVEVDDSYGSSLMQDFLWFTKLSCMWEDVRWLRQSMSVSMSSSSTLQARQKMLAAAGQLQSLLGTHNLGRVHYEPIKDRHGNVLLVTIRDMESQYSFFSGKWMQVSKLQSQRKSLSTPEEPYALDILLITIQDISAYQRRSQHRLTPGLYLGYLKLSSSVDQIRVLVPQRMPNMLCHARVRDNANKERMEGEREEVDQTTDSNTPLLYYELQTALKALLKLINLPLHQAKHFRIYTHEVLELGHNVSFLLLLPAADDVCTVPGQTNPYTPHSGFLNLPLQMFELAHFSAYKEKCMSLYCRMSSVLDLDALITQQALREAITDTEVATAKQRHQHILDYTQQLDEMWQELRWITDALQYARYKHPSGGVPITSLVNASKPESDQGAQKSDSASSTMDYLPTPSPSPELRPRKAASDSQLGSDEDGCSEVFLPTDSDYDSSEALSPRELDLLYSSQQDLSQQAVHALGGSAPDVLQIHELRRNIDHLLPSGLSLSKTTQDQHSSTPLRPLANPPTKRKLLSRSHGATGPKHWLKSHSDSHTGSLSEGVYTRQKDPDLPLDLPSPQGETYVSHASCVLEGSGVGQREPRPHVRRIFVEPCKETSQHPFIGCSHPRGGFKLTFTSQSPPLCMFS</sequence>
<dbReference type="SMART" id="SM00060">
    <property type="entry name" value="FN3"/>
    <property type="match status" value="1"/>
</dbReference>
<gene>
    <name evidence="4" type="primary">POLN</name>
</gene>
<reference evidence="4" key="3">
    <citation type="submission" date="2025-09" db="UniProtKB">
        <authorList>
            <consortium name="Ensembl"/>
        </authorList>
    </citation>
    <scope>IDENTIFICATION</scope>
</reference>
<accession>A0AAZ3SAF0</accession>
<feature type="region of interest" description="Disordered" evidence="2">
    <location>
        <begin position="332"/>
        <end position="353"/>
    </location>
</feature>
<organism evidence="4 5">
    <name type="scientific">Oncorhynchus tshawytscha</name>
    <name type="common">Chinook salmon</name>
    <name type="synonym">Salmo tshawytscha</name>
    <dbReference type="NCBI Taxonomy" id="74940"/>
    <lineage>
        <taxon>Eukaryota</taxon>
        <taxon>Metazoa</taxon>
        <taxon>Chordata</taxon>
        <taxon>Craniata</taxon>
        <taxon>Vertebrata</taxon>
        <taxon>Euteleostomi</taxon>
        <taxon>Actinopterygii</taxon>
        <taxon>Neopterygii</taxon>
        <taxon>Teleostei</taxon>
        <taxon>Protacanthopterygii</taxon>
        <taxon>Salmoniformes</taxon>
        <taxon>Salmonidae</taxon>
        <taxon>Salmoninae</taxon>
        <taxon>Oncorhynchus</taxon>
    </lineage>
</organism>
<dbReference type="CDD" id="cd00063">
    <property type="entry name" value="FN3"/>
    <property type="match status" value="1"/>
</dbReference>
<dbReference type="Gene3D" id="1.25.40.20">
    <property type="entry name" value="Ankyrin repeat-containing domain"/>
    <property type="match status" value="1"/>
</dbReference>
<dbReference type="Ensembl" id="ENSOTST00005128980.1">
    <property type="protein sequence ID" value="ENSOTSP00005150047.1"/>
    <property type="gene ID" value="ENSOTSG00005032675.2"/>
</dbReference>
<dbReference type="InterPro" id="IPR002110">
    <property type="entry name" value="Ankyrin_rpt"/>
</dbReference>
<dbReference type="PANTHER" id="PTHR21437">
    <property type="entry name" value="WIDE AWAKE"/>
    <property type="match status" value="1"/>
</dbReference>
<dbReference type="PANTHER" id="PTHR21437:SF3">
    <property type="entry name" value="ANKYRIN REPEAT AND FIBRONECTIN TYPE-III DOMAIN-CONTAINING PROTEIN 1"/>
    <property type="match status" value="1"/>
</dbReference>
<dbReference type="Pfam" id="PF00041">
    <property type="entry name" value="fn3"/>
    <property type="match status" value="1"/>
</dbReference>
<feature type="compositionally biased region" description="Polar residues" evidence="2">
    <location>
        <begin position="821"/>
        <end position="833"/>
    </location>
</feature>
<dbReference type="GO" id="GO:0000132">
    <property type="term" value="P:establishment of mitotic spindle orientation"/>
    <property type="evidence" value="ECO:0007669"/>
    <property type="project" value="TreeGrafter"/>
</dbReference>
<dbReference type="InterPro" id="IPR003961">
    <property type="entry name" value="FN3_dom"/>
</dbReference>
<evidence type="ECO:0000259" key="3">
    <source>
        <dbReference type="PROSITE" id="PS50853"/>
    </source>
</evidence>
<feature type="domain" description="Fibronectin type-III" evidence="3">
    <location>
        <begin position="249"/>
        <end position="345"/>
    </location>
</feature>
<dbReference type="InterPro" id="IPR036116">
    <property type="entry name" value="FN3_sf"/>
</dbReference>
<evidence type="ECO:0000256" key="1">
    <source>
        <dbReference type="PROSITE-ProRule" id="PRU00023"/>
    </source>
</evidence>
<feature type="region of interest" description="Disordered" evidence="2">
    <location>
        <begin position="810"/>
        <end position="878"/>
    </location>
</feature>
<dbReference type="AlphaFoldDB" id="A0AAZ3SAF0"/>
<evidence type="ECO:0000256" key="2">
    <source>
        <dbReference type="SAM" id="MobiDB-lite"/>
    </source>
</evidence>
<feature type="repeat" description="ANK" evidence="1">
    <location>
        <begin position="149"/>
        <end position="173"/>
    </location>
</feature>
<feature type="region of interest" description="Disordered" evidence="2">
    <location>
        <begin position="928"/>
        <end position="1001"/>
    </location>
</feature>
<name>A0AAZ3SAF0_ONCTS</name>
<dbReference type="PROSITE" id="PS50088">
    <property type="entry name" value="ANK_REPEAT"/>
    <property type="match status" value="1"/>
</dbReference>
<dbReference type="SUPFAM" id="SSF49265">
    <property type="entry name" value="Fibronectin type III"/>
    <property type="match status" value="1"/>
</dbReference>
<dbReference type="InterPro" id="IPR039269">
    <property type="entry name" value="ANKFN1"/>
</dbReference>